<dbReference type="EMBL" id="JAAAJB010000022">
    <property type="protein sequence ID" value="KAG0269563.1"/>
    <property type="molecule type" value="Genomic_DNA"/>
</dbReference>
<feature type="compositionally biased region" description="Acidic residues" evidence="1">
    <location>
        <begin position="26"/>
        <end position="36"/>
    </location>
</feature>
<gene>
    <name evidence="3" type="ORF">DFQ27_003026</name>
</gene>
<dbReference type="OrthoDB" id="2436454at2759"/>
<feature type="region of interest" description="Disordered" evidence="1">
    <location>
        <begin position="1"/>
        <end position="64"/>
    </location>
</feature>
<accession>A0A9P6QKK8</accession>
<keyword evidence="4" id="KW-1185">Reference proteome</keyword>
<evidence type="ECO:0000259" key="2">
    <source>
        <dbReference type="Pfam" id="PF13910"/>
    </source>
</evidence>
<feature type="domain" description="DUF4209" evidence="2">
    <location>
        <begin position="129"/>
        <end position="176"/>
    </location>
</feature>
<name>A0A9P6QKK8_9FUNG</name>
<comment type="caution">
    <text evidence="3">The sequence shown here is derived from an EMBL/GenBank/DDBJ whole genome shotgun (WGS) entry which is preliminary data.</text>
</comment>
<organism evidence="3 4">
    <name type="scientific">Actinomortierella ambigua</name>
    <dbReference type="NCBI Taxonomy" id="1343610"/>
    <lineage>
        <taxon>Eukaryota</taxon>
        <taxon>Fungi</taxon>
        <taxon>Fungi incertae sedis</taxon>
        <taxon>Mucoromycota</taxon>
        <taxon>Mortierellomycotina</taxon>
        <taxon>Mortierellomycetes</taxon>
        <taxon>Mortierellales</taxon>
        <taxon>Mortierellaceae</taxon>
        <taxon>Actinomortierella</taxon>
    </lineage>
</organism>
<proteinExistence type="predicted"/>
<protein>
    <recommendedName>
        <fullName evidence="2">DUF4209 domain-containing protein</fullName>
    </recommendedName>
</protein>
<evidence type="ECO:0000313" key="4">
    <source>
        <dbReference type="Proteomes" id="UP000807716"/>
    </source>
</evidence>
<dbReference type="InterPro" id="IPR039635">
    <property type="entry name" value="ERMARD"/>
</dbReference>
<dbReference type="PANTHER" id="PTHR31701">
    <property type="entry name" value="ENDOPLASMIC RETICULUM MEMBRANE-ASSOCIATED RNA DEGRADATION PROTEIN"/>
    <property type="match status" value="1"/>
</dbReference>
<feature type="compositionally biased region" description="Basic and acidic residues" evidence="1">
    <location>
        <begin position="51"/>
        <end position="63"/>
    </location>
</feature>
<dbReference type="InterPro" id="IPR025209">
    <property type="entry name" value="DUF4209"/>
</dbReference>
<dbReference type="Pfam" id="PF13910">
    <property type="entry name" value="DUF4209"/>
    <property type="match status" value="1"/>
</dbReference>
<dbReference type="AlphaFoldDB" id="A0A9P6QKK8"/>
<sequence>MHRNVGIAAKENNNDRTDASANIEQRDEEEKEEETVDQTQHSSNVATDSDLNPRSDTPLDLRDPGSLNDSHVHLHLFKRICQASRDHLLDQICNGGIIDGGESNFNFGHISHVPAGWSLKSLYASEMSSLDPTMLRILWTMMGSPLALNLRNLSWHGFILPCDEVPEDAYDAMLIMVFMSILNTLQRQSITISLRRSAPCYEGHEGEGVLKDEYCALYDHLWTPSESILSTALDDKHLGRYIRDLCHQSRLVTIGTLDQWREACEHIPRFRWPADQSPFLDLSRSCPASHFQPEEDTSLLFVMATLPLLEHGLRRIYVHLNGCKPDREHALVGGDYYVTLDVILDPLVPEQFFNAQYPAAGGIVAGKNGTRGQPNRLLGALGPERVNICYDLFVCPSGPRLRDRASHGEANHLLGTDITGRDWFHMYVGLVLSLMAHFPKKDHLHAKEGHAVPLMATATATATTTTTAPAGSSTVLKASIDTWVKHYTVPRYDDFALLKRELLRALWTLWTNSATAATVTRADQVEEDMGSIYLVHSLFHLKEQASHAATCTPLPPLMFSRPVVRGKVDDVLAEAGLSWHHLRSDNVFTQSLSGWSTIVHRIQQALEKTSSKFETFREEEESGKMSTRKWRQFSAMKEAMPRLWGMLAACLCLVEFLVLHQPDEGGGFSVVEQPLSQAHPVLVIPPIRRWKESGQQKLESMKLEGRIARLSKQEVLLRVKMMAFVDRFLVSMEQFSLEAVEQAWESLCAQLGRILVEQYFDES</sequence>
<dbReference type="PANTHER" id="PTHR31701:SF2">
    <property type="entry name" value="ENDOPLASMIC RETICULUM MEMBRANE-ASSOCIATED RNA DEGRADATION PROTEIN"/>
    <property type="match status" value="1"/>
</dbReference>
<evidence type="ECO:0000256" key="1">
    <source>
        <dbReference type="SAM" id="MobiDB-lite"/>
    </source>
</evidence>
<reference evidence="3" key="1">
    <citation type="journal article" date="2020" name="Fungal Divers.">
        <title>Resolving the Mortierellaceae phylogeny through synthesis of multi-gene phylogenetics and phylogenomics.</title>
        <authorList>
            <person name="Vandepol N."/>
            <person name="Liber J."/>
            <person name="Desiro A."/>
            <person name="Na H."/>
            <person name="Kennedy M."/>
            <person name="Barry K."/>
            <person name="Grigoriev I.V."/>
            <person name="Miller A.N."/>
            <person name="O'Donnell K."/>
            <person name="Stajich J.E."/>
            <person name="Bonito G."/>
        </authorList>
    </citation>
    <scope>NUCLEOTIDE SEQUENCE</scope>
    <source>
        <strain evidence="3">BC1065</strain>
    </source>
</reference>
<feature type="compositionally biased region" description="Polar residues" evidence="1">
    <location>
        <begin position="37"/>
        <end position="50"/>
    </location>
</feature>
<dbReference type="Proteomes" id="UP000807716">
    <property type="component" value="Unassembled WGS sequence"/>
</dbReference>
<evidence type="ECO:0000313" key="3">
    <source>
        <dbReference type="EMBL" id="KAG0269563.1"/>
    </source>
</evidence>